<protein>
    <submittedName>
        <fullName evidence="2">BTB/POZ domain protein</fullName>
    </submittedName>
</protein>
<feature type="domain" description="Potassium channel tetramerisation-type BTB" evidence="1">
    <location>
        <begin position="78"/>
        <end position="155"/>
    </location>
</feature>
<dbReference type="InterPro" id="IPR011333">
    <property type="entry name" value="SKP1/BTB/POZ_sf"/>
</dbReference>
<name>A0ABM7NRV0_9VIRU</name>
<accession>A0ABM7NRV0</accession>
<evidence type="ECO:0000313" key="2">
    <source>
        <dbReference type="EMBL" id="BCS82826.1"/>
    </source>
</evidence>
<reference evidence="2 3" key="1">
    <citation type="submission" date="2021-02" db="EMBL/GenBank/DDBJ databases">
        <title>Cotonvirus japonicus, which uses Golgi apparatus of host cells for its virion factory, phylogenetically links tailed tupanvirus and icosahedral mimivirus.</title>
        <authorList>
            <person name="Takahashi H."/>
            <person name="Fukaya S."/>
            <person name="Song C."/>
            <person name="Murata K."/>
            <person name="Takemura M."/>
        </authorList>
    </citation>
    <scope>NUCLEOTIDE SEQUENCE [LARGE SCALE GENOMIC DNA]</scope>
</reference>
<evidence type="ECO:0000313" key="3">
    <source>
        <dbReference type="Proteomes" id="UP001321479"/>
    </source>
</evidence>
<organism evidence="2 3">
    <name type="scientific">Cotonvirus japonicus</name>
    <dbReference type="NCBI Taxonomy" id="2811091"/>
    <lineage>
        <taxon>Viruses</taxon>
        <taxon>Varidnaviria</taxon>
        <taxon>Bamfordvirae</taxon>
        <taxon>Nucleocytoviricota</taxon>
        <taxon>Megaviricetes</taxon>
        <taxon>Imitervirales</taxon>
        <taxon>Mimiviridae</taxon>
        <taxon>Megamimivirinae</taxon>
        <taxon>Cotonvirus</taxon>
        <taxon>Cotonvirus japonicum</taxon>
    </lineage>
</organism>
<dbReference type="InterPro" id="IPR003131">
    <property type="entry name" value="T1-type_BTB"/>
</dbReference>
<proteinExistence type="predicted"/>
<dbReference type="EMBL" id="AP024483">
    <property type="protein sequence ID" value="BCS82826.1"/>
    <property type="molecule type" value="Genomic_DNA"/>
</dbReference>
<dbReference type="Pfam" id="PF02214">
    <property type="entry name" value="BTB_2"/>
    <property type="match status" value="1"/>
</dbReference>
<dbReference type="SUPFAM" id="SSF54695">
    <property type="entry name" value="POZ domain"/>
    <property type="match status" value="1"/>
</dbReference>
<sequence length="425" mass="49461">MSQEIIIQTNNATICTTYSTISNIKLFTDNVQINTNTIYLNIDSIIVDTILNNVRQGLNAFTNYENYDFTMCTNRDCVLINIGGRKFYLPKNLLLDFEFFNEILSGIEFDHSQILIDRSPRVFDKIIDLVDDNSISNTKILPQDIVNDLRFYGYRNVIGQLFIDNDFSRFKINNNIYDASLGCDYDIGGYEDYDYESNIIFTNNTGTNPTYCMLWFDKYLRKNEIESIAEKIKLNTTPLSEYYSHSLEKFDPIYGYFDLIEPYCTTTDLNGHTIVYFLFPNVLHPVICIPKNCGIVSHKLVREEYYHSPNVGPRFFTKYFAKTSVVEIDLHNILNELIQKNYDKNPLIHELYIYSQGVNYTYAEIVNNDQIVCRSTLSKFNDCYSLNLFAPTKDCISYILSVNDNSKLILYSDKETDHEITLRFA</sequence>
<dbReference type="Proteomes" id="UP001321479">
    <property type="component" value="Segment"/>
</dbReference>
<keyword evidence="3" id="KW-1185">Reference proteome</keyword>
<dbReference type="GeneID" id="80558031"/>
<dbReference type="Gene3D" id="3.30.710.10">
    <property type="entry name" value="Potassium Channel Kv1.1, Chain A"/>
    <property type="match status" value="1"/>
</dbReference>
<dbReference type="RefSeq" id="YP_010841434.1">
    <property type="nucleotide sequence ID" value="NC_079139.1"/>
</dbReference>
<evidence type="ECO:0000259" key="1">
    <source>
        <dbReference type="Pfam" id="PF02214"/>
    </source>
</evidence>